<comment type="caution">
    <text evidence="1">The sequence shown here is derived from an EMBL/GenBank/DDBJ whole genome shotgun (WGS) entry which is preliminary data.</text>
</comment>
<accession>A0A286U0F8</accession>
<keyword evidence="2" id="KW-1185">Reference proteome</keyword>
<dbReference type="EMBL" id="BAOS01000027">
    <property type="protein sequence ID" value="GAX61630.1"/>
    <property type="molecule type" value="Genomic_DNA"/>
</dbReference>
<keyword evidence="1" id="KW-0645">Protease</keyword>
<organism evidence="1 2">
    <name type="scientific">Candidatus Scalindua japonica</name>
    <dbReference type="NCBI Taxonomy" id="1284222"/>
    <lineage>
        <taxon>Bacteria</taxon>
        <taxon>Pseudomonadati</taxon>
        <taxon>Planctomycetota</taxon>
        <taxon>Candidatus Brocadiia</taxon>
        <taxon>Candidatus Brocadiales</taxon>
        <taxon>Candidatus Scalinduaceae</taxon>
        <taxon>Candidatus Scalindua</taxon>
    </lineage>
</organism>
<reference evidence="2" key="1">
    <citation type="journal article" date="2017" name="Environ. Microbiol. Rep.">
        <title>Genetic Diversity of Marine Anaerobic Ammonium-Oxidizing Bacteria as Revealed by Genomic and Proteomic Analyses of 'Candidatus Scalindua japonica'.</title>
        <authorList>
            <person name="Oshiki M."/>
            <person name="Mizuto K."/>
            <person name="Kimura Z."/>
            <person name="Kindaichi T."/>
            <person name="Satoh H."/>
            <person name="Okabe S."/>
        </authorList>
    </citation>
    <scope>NUCLEOTIDE SEQUENCE [LARGE SCALE GENOMIC DNA]</scope>
    <source>
        <strain evidence="2">husup-a2</strain>
    </source>
</reference>
<dbReference type="Proteomes" id="UP000218542">
    <property type="component" value="Unassembled WGS sequence"/>
</dbReference>
<dbReference type="GO" id="GO:0006508">
    <property type="term" value="P:proteolysis"/>
    <property type="evidence" value="ECO:0007669"/>
    <property type="project" value="UniProtKB-KW"/>
</dbReference>
<sequence length="195" mass="22437">MFGKSQNQNIDDNSKGLQGKRDAIDKSITINYHAPDKQEKKDFGIIGEIFEFLFKENIAESDFTELSIGEGLKKIPLNFSGDSLQTVNEMALKTTQKRDLVKKFVNSQREIDESKIDALIFKLQKDFRTLKNSENNYEKIENVNIIEQMAVHCIEESKTENPDYNMNALAIVLYFFEMCDFGKSEKARAIKEAIF</sequence>
<evidence type="ECO:0000313" key="1">
    <source>
        <dbReference type="EMBL" id="GAX61630.1"/>
    </source>
</evidence>
<evidence type="ECO:0000313" key="2">
    <source>
        <dbReference type="Proteomes" id="UP000218542"/>
    </source>
</evidence>
<protein>
    <submittedName>
        <fullName evidence="1">Zn-dependent protease</fullName>
    </submittedName>
</protein>
<dbReference type="AlphaFoldDB" id="A0A286U0F8"/>
<dbReference type="GO" id="GO:0008233">
    <property type="term" value="F:peptidase activity"/>
    <property type="evidence" value="ECO:0007669"/>
    <property type="project" value="UniProtKB-KW"/>
</dbReference>
<name>A0A286U0F8_9BACT</name>
<keyword evidence="1" id="KW-0378">Hydrolase</keyword>
<gene>
    <name evidence="1" type="ORF">SCALIN_C27_0024</name>
</gene>
<dbReference type="RefSeq" id="WP_096895006.1">
    <property type="nucleotide sequence ID" value="NZ_BAOS01000027.1"/>
</dbReference>
<dbReference type="OrthoDB" id="9810187at2"/>
<proteinExistence type="predicted"/>